<feature type="region of interest" description="Disordered" evidence="1">
    <location>
        <begin position="515"/>
        <end position="539"/>
    </location>
</feature>
<name>A0A397I1Y0_9GLOM</name>
<protein>
    <recommendedName>
        <fullName evidence="4">F-box domain-containing protein</fullName>
    </recommendedName>
</protein>
<comment type="caution">
    <text evidence="2">The sequence shown here is derived from an EMBL/GenBank/DDBJ whole genome shotgun (WGS) entry which is preliminary data.</text>
</comment>
<keyword evidence="3" id="KW-1185">Reference proteome</keyword>
<dbReference type="EMBL" id="PQFF01000273">
    <property type="protein sequence ID" value="RHZ67806.1"/>
    <property type="molecule type" value="Genomic_DNA"/>
</dbReference>
<gene>
    <name evidence="2" type="ORF">Glove_299g96</name>
</gene>
<evidence type="ECO:0000256" key="1">
    <source>
        <dbReference type="SAM" id="MobiDB-lite"/>
    </source>
</evidence>
<evidence type="ECO:0000313" key="3">
    <source>
        <dbReference type="Proteomes" id="UP000266861"/>
    </source>
</evidence>
<sequence>MRSQFLSQTFSASTQVFTNLELLKIIISHIEYDDVKSLYSFSLVNKSWCKIGIPYLWKSPLSLKLTYINNHIKIIPIYISCLDKKAKLNLSQILKNDFIKRENILIESIHNSNSNSNSNNNNNNNNNNNDKLSEISENLRNLRNSFINLLRSNYLSTKSSSFNYLKFINEIDLYNLYKLIFEWLANLYSNVIIKYIINDTNSLINSINANIKNLNSNDEIFHDQTRILTQEFFNLFINNSNHLQHLKFEDHYNSPLTLIQSFLTDNNNDRQKLKSQLSKIESLHLQLNNIFPDLISKFITYKSYQLHTISLSSKYEEVPPDFSSLIEKQEGLKILFLKQVIIDTPTFGSINSQYSPLGNLSLINVIINSSNSLKKLSKCINLHTLRIEFDKKIPETYNNLSKLWNLHFPLLNKLIIIGSISKNDLENHSFEDNILGFFRNNSNSIKELKLNLNSKIYSRILPRIGEDFINLKKLTINNFKHNLNCDDYLFKIFKSSEMKLEKLKVLTKYCDYSTNSHSPNSHSPNSHSPNSYSPNSYSPNSNLLEEIRLPRLSELKGLRYLKHLDLGMEFSSTQISHLLDRWHKVPLIHLNYLCKDDVSDHHSTLIRFSRSLNQERQGRICQVDIKDSFVWFENSTYRIDLDLYHCI</sequence>
<evidence type="ECO:0000313" key="2">
    <source>
        <dbReference type="EMBL" id="RHZ67806.1"/>
    </source>
</evidence>
<accession>A0A397I1Y0</accession>
<reference evidence="2 3" key="1">
    <citation type="submission" date="2018-08" db="EMBL/GenBank/DDBJ databases">
        <title>Genome and evolution of the arbuscular mycorrhizal fungus Diversispora epigaea (formerly Glomus versiforme) and its bacterial endosymbionts.</title>
        <authorList>
            <person name="Sun X."/>
            <person name="Fei Z."/>
            <person name="Harrison M."/>
        </authorList>
    </citation>
    <scope>NUCLEOTIDE SEQUENCE [LARGE SCALE GENOMIC DNA]</scope>
    <source>
        <strain evidence="2 3">IT104</strain>
    </source>
</reference>
<evidence type="ECO:0008006" key="4">
    <source>
        <dbReference type="Google" id="ProtNLM"/>
    </source>
</evidence>
<dbReference type="Proteomes" id="UP000266861">
    <property type="component" value="Unassembled WGS sequence"/>
</dbReference>
<proteinExistence type="predicted"/>
<dbReference type="OrthoDB" id="2388771at2759"/>
<organism evidence="2 3">
    <name type="scientific">Diversispora epigaea</name>
    <dbReference type="NCBI Taxonomy" id="1348612"/>
    <lineage>
        <taxon>Eukaryota</taxon>
        <taxon>Fungi</taxon>
        <taxon>Fungi incertae sedis</taxon>
        <taxon>Mucoromycota</taxon>
        <taxon>Glomeromycotina</taxon>
        <taxon>Glomeromycetes</taxon>
        <taxon>Diversisporales</taxon>
        <taxon>Diversisporaceae</taxon>
        <taxon>Diversispora</taxon>
    </lineage>
</organism>
<dbReference type="AlphaFoldDB" id="A0A397I1Y0"/>